<feature type="region of interest" description="Disordered" evidence="1">
    <location>
        <begin position="67"/>
        <end position="97"/>
    </location>
</feature>
<keyword evidence="3" id="KW-1185">Reference proteome</keyword>
<dbReference type="EMBL" id="KZ825108">
    <property type="protein sequence ID" value="PYI22886.1"/>
    <property type="molecule type" value="Genomic_DNA"/>
</dbReference>
<accession>A0A2V5ISK6</accession>
<reference evidence="2 3" key="1">
    <citation type="submission" date="2018-02" db="EMBL/GenBank/DDBJ databases">
        <title>The genomes of Aspergillus section Nigri reveals drivers in fungal speciation.</title>
        <authorList>
            <consortium name="DOE Joint Genome Institute"/>
            <person name="Vesth T.C."/>
            <person name="Nybo J."/>
            <person name="Theobald S."/>
            <person name="Brandl J."/>
            <person name="Frisvad J.C."/>
            <person name="Nielsen K.F."/>
            <person name="Lyhne E.K."/>
            <person name="Kogle M.E."/>
            <person name="Kuo A."/>
            <person name="Riley R."/>
            <person name="Clum A."/>
            <person name="Nolan M."/>
            <person name="Lipzen A."/>
            <person name="Salamov A."/>
            <person name="Henrissat B."/>
            <person name="Wiebenga A."/>
            <person name="De vries R.P."/>
            <person name="Grigoriev I.V."/>
            <person name="Mortensen U.H."/>
            <person name="Andersen M.R."/>
            <person name="Baker S.E."/>
        </authorList>
    </citation>
    <scope>NUCLEOTIDE SEQUENCE [LARGE SCALE GENOMIC DNA]</scope>
    <source>
        <strain evidence="2 3">CBS 115571</strain>
    </source>
</reference>
<feature type="compositionally biased region" description="Basic residues" evidence="1">
    <location>
        <begin position="88"/>
        <end position="97"/>
    </location>
</feature>
<evidence type="ECO:0000313" key="2">
    <source>
        <dbReference type="EMBL" id="PYI22886.1"/>
    </source>
</evidence>
<dbReference type="Proteomes" id="UP000249829">
    <property type="component" value="Unassembled WGS sequence"/>
</dbReference>
<sequence>MPAVVTMSTADTVTVHVSDRISNRRSPLHKTRTPEPLACSRTAQRSRAACHCPCPCHCPMKSAESAASERSLPYQPPLAGTQTQQYCKRSKSNNHSN</sequence>
<evidence type="ECO:0000313" key="3">
    <source>
        <dbReference type="Proteomes" id="UP000249829"/>
    </source>
</evidence>
<evidence type="ECO:0000256" key="1">
    <source>
        <dbReference type="SAM" id="MobiDB-lite"/>
    </source>
</evidence>
<organism evidence="2 3">
    <name type="scientific">Aspergillus violaceofuscus (strain CBS 115571)</name>
    <dbReference type="NCBI Taxonomy" id="1450538"/>
    <lineage>
        <taxon>Eukaryota</taxon>
        <taxon>Fungi</taxon>
        <taxon>Dikarya</taxon>
        <taxon>Ascomycota</taxon>
        <taxon>Pezizomycotina</taxon>
        <taxon>Eurotiomycetes</taxon>
        <taxon>Eurotiomycetidae</taxon>
        <taxon>Eurotiales</taxon>
        <taxon>Aspergillaceae</taxon>
        <taxon>Aspergillus</taxon>
    </lineage>
</organism>
<proteinExistence type="predicted"/>
<dbReference type="AlphaFoldDB" id="A0A2V5ISK6"/>
<name>A0A2V5ISK6_ASPV1</name>
<protein>
    <submittedName>
        <fullName evidence="2">Uncharacterized protein</fullName>
    </submittedName>
</protein>
<gene>
    <name evidence="2" type="ORF">BO99DRAFT_240943</name>
</gene>